<evidence type="ECO:0000313" key="1">
    <source>
        <dbReference type="EMBL" id="TKC06961.1"/>
    </source>
</evidence>
<dbReference type="AlphaFoldDB" id="A0A4U1CL15"/>
<comment type="caution">
    <text evidence="1">The sequence shown here is derived from an EMBL/GenBank/DDBJ whole genome shotgun (WGS) entry which is preliminary data.</text>
</comment>
<reference evidence="1 2" key="1">
    <citation type="submission" date="2019-04" db="EMBL/GenBank/DDBJ databases">
        <title>Pedobacter sp. RP-3-15 sp. nov., isolated from Arctic soil.</title>
        <authorList>
            <person name="Dahal R.H."/>
            <person name="Kim D.-U."/>
        </authorList>
    </citation>
    <scope>NUCLEOTIDE SEQUENCE [LARGE SCALE GENOMIC DNA]</scope>
    <source>
        <strain evidence="1 2">RP-3-15</strain>
    </source>
</reference>
<name>A0A4U1CL15_9SPHI</name>
<dbReference type="GO" id="GO:0008061">
    <property type="term" value="F:chitin binding"/>
    <property type="evidence" value="ECO:0007669"/>
    <property type="project" value="InterPro"/>
</dbReference>
<accession>A0A4U1CL15</accession>
<keyword evidence="2" id="KW-1185">Reference proteome</keyword>
<dbReference type="InterPro" id="IPR036508">
    <property type="entry name" value="Chitin-bd_dom_sf"/>
</dbReference>
<sequence>MNIINTKTPLCVVLLLGIILLGNSCKRGLEIQNQPEVVVNETILKAKAHVESILEEQGSDSFVKKMRFEMNWEKAIIDSADNIRVPIYFDLSKLKPKDGKQKAPAEIKAVFELYIKNVSGQTEVSIMQFMNVGGKYYPLRLTLTGELKTKLKASVFKKDVLSIGGNGGKILSSAFNKKMITESGFMELIQMSYGSNYLAVVIRECQMGTWFNPTTCMCDWPENVDSGGFYPEIFMIIIDAASNYQYLPYPFSFHPSSITPDPEYPEGPIGGGGNTGGNVDCAGVTGGTAHMADCGCIGGTTGIQNCDQMCTVSAMLSSIASTVRPGTNINLNATITTSGAVSITDKAFEVYYQDTWLEGSIKFDTEFDQGNTYAINNAEINVLGALKYRLKIIYTCNGVESTTYSNEVNTYSRYTSTEFLSEFASQMSSAWSQTVASTTASQGTKFEHGFAVYYRAATRNVELDGATVSASAACGVATFGVTLSERTLSGTIDPFYGANFTVGNFHTHPPLTFCSSNESLAPGPSNVDLGFTTNYPRIVRTYTNTVSGGHNINLSLTDHLTHSKTVTDY</sequence>
<evidence type="ECO:0000313" key="2">
    <source>
        <dbReference type="Proteomes" id="UP000307244"/>
    </source>
</evidence>
<dbReference type="SUPFAM" id="SSF57625">
    <property type="entry name" value="Invertebrate chitin-binding proteins"/>
    <property type="match status" value="1"/>
</dbReference>
<organism evidence="1 2">
    <name type="scientific">Pedobacter frigoris</name>
    <dbReference type="NCBI Taxonomy" id="2571272"/>
    <lineage>
        <taxon>Bacteria</taxon>
        <taxon>Pseudomonadati</taxon>
        <taxon>Bacteroidota</taxon>
        <taxon>Sphingobacteriia</taxon>
        <taxon>Sphingobacteriales</taxon>
        <taxon>Sphingobacteriaceae</taxon>
        <taxon>Pedobacter</taxon>
    </lineage>
</organism>
<gene>
    <name evidence="1" type="ORF">FA047_06730</name>
</gene>
<dbReference type="OrthoDB" id="766026at2"/>
<dbReference type="Proteomes" id="UP000307244">
    <property type="component" value="Unassembled WGS sequence"/>
</dbReference>
<proteinExistence type="predicted"/>
<dbReference type="RefSeq" id="WP_136835235.1">
    <property type="nucleotide sequence ID" value="NZ_SWBQ01000002.1"/>
</dbReference>
<protein>
    <submittedName>
        <fullName evidence="1">Uncharacterized protein</fullName>
    </submittedName>
</protein>
<dbReference type="EMBL" id="SWBQ01000002">
    <property type="protein sequence ID" value="TKC06961.1"/>
    <property type="molecule type" value="Genomic_DNA"/>
</dbReference>
<dbReference type="Gene3D" id="2.170.140.10">
    <property type="entry name" value="Chitin binding domain"/>
    <property type="match status" value="1"/>
</dbReference>